<feature type="region of interest" description="Disordered" evidence="1">
    <location>
        <begin position="33"/>
        <end position="64"/>
    </location>
</feature>
<accession>A0AAW2Y9Q4</accession>
<evidence type="ECO:0000256" key="1">
    <source>
        <dbReference type="SAM" id="MobiDB-lite"/>
    </source>
</evidence>
<proteinExistence type="predicted"/>
<organism evidence="2">
    <name type="scientific">Sesamum latifolium</name>
    <dbReference type="NCBI Taxonomy" id="2727402"/>
    <lineage>
        <taxon>Eukaryota</taxon>
        <taxon>Viridiplantae</taxon>
        <taxon>Streptophyta</taxon>
        <taxon>Embryophyta</taxon>
        <taxon>Tracheophyta</taxon>
        <taxon>Spermatophyta</taxon>
        <taxon>Magnoliopsida</taxon>
        <taxon>eudicotyledons</taxon>
        <taxon>Gunneridae</taxon>
        <taxon>Pentapetalae</taxon>
        <taxon>asterids</taxon>
        <taxon>lamiids</taxon>
        <taxon>Lamiales</taxon>
        <taxon>Pedaliaceae</taxon>
        <taxon>Sesamum</taxon>
    </lineage>
</organism>
<dbReference type="AlphaFoldDB" id="A0AAW2Y9Q4"/>
<name>A0AAW2Y9Q4_9LAMI</name>
<comment type="caution">
    <text evidence="2">The sequence shown here is derived from an EMBL/GenBank/DDBJ whole genome shotgun (WGS) entry which is preliminary data.</text>
</comment>
<feature type="compositionally biased region" description="Polar residues" evidence="1">
    <location>
        <begin position="54"/>
        <end position="64"/>
    </location>
</feature>
<dbReference type="EMBL" id="JACGWN010000001">
    <property type="protein sequence ID" value="KAL0462568.1"/>
    <property type="molecule type" value="Genomic_DNA"/>
</dbReference>
<protein>
    <submittedName>
        <fullName evidence="2">Uncharacterized protein</fullName>
    </submittedName>
</protein>
<evidence type="ECO:0000313" key="2">
    <source>
        <dbReference type="EMBL" id="KAL0462568.1"/>
    </source>
</evidence>
<gene>
    <name evidence="2" type="ORF">Slati_0144400</name>
</gene>
<reference evidence="2" key="2">
    <citation type="journal article" date="2024" name="Plant">
        <title>Genomic evolution and insights into agronomic trait innovations of Sesamum species.</title>
        <authorList>
            <person name="Miao H."/>
            <person name="Wang L."/>
            <person name="Qu L."/>
            <person name="Liu H."/>
            <person name="Sun Y."/>
            <person name="Le M."/>
            <person name="Wang Q."/>
            <person name="Wei S."/>
            <person name="Zheng Y."/>
            <person name="Lin W."/>
            <person name="Duan Y."/>
            <person name="Cao H."/>
            <person name="Xiong S."/>
            <person name="Wang X."/>
            <person name="Wei L."/>
            <person name="Li C."/>
            <person name="Ma Q."/>
            <person name="Ju M."/>
            <person name="Zhao R."/>
            <person name="Li G."/>
            <person name="Mu C."/>
            <person name="Tian Q."/>
            <person name="Mei H."/>
            <person name="Zhang T."/>
            <person name="Gao T."/>
            <person name="Zhang H."/>
        </authorList>
    </citation>
    <scope>NUCLEOTIDE SEQUENCE</scope>
    <source>
        <strain evidence="2">KEN1</strain>
    </source>
</reference>
<reference evidence="2" key="1">
    <citation type="submission" date="2020-06" db="EMBL/GenBank/DDBJ databases">
        <authorList>
            <person name="Li T."/>
            <person name="Hu X."/>
            <person name="Zhang T."/>
            <person name="Song X."/>
            <person name="Zhang H."/>
            <person name="Dai N."/>
            <person name="Sheng W."/>
            <person name="Hou X."/>
            <person name="Wei L."/>
        </authorList>
    </citation>
    <scope>NUCLEOTIDE SEQUENCE</scope>
    <source>
        <strain evidence="2">KEN1</strain>
        <tissue evidence="2">Leaf</tissue>
    </source>
</reference>
<sequence>MKTRATKAIAIQGTYAIQGNNEPVQHIHPPRIATKAHHIDRQPQQVANPGGHKSTPSHQGSTSH</sequence>